<dbReference type="SMART" id="SM00320">
    <property type="entry name" value="WD40"/>
    <property type="match status" value="7"/>
</dbReference>
<keyword evidence="2" id="KW-0677">Repeat</keyword>
<name>A0A4C1X7P1_EUMVA</name>
<keyword evidence="5" id="KW-0472">Membrane</keyword>
<dbReference type="EMBL" id="BGZK01000771">
    <property type="protein sequence ID" value="GBP59816.1"/>
    <property type="molecule type" value="Genomic_DNA"/>
</dbReference>
<dbReference type="Pfam" id="PF00400">
    <property type="entry name" value="WD40"/>
    <property type="match status" value="5"/>
</dbReference>
<evidence type="ECO:0000313" key="6">
    <source>
        <dbReference type="EMBL" id="GBP59816.1"/>
    </source>
</evidence>
<feature type="repeat" description="WD" evidence="4">
    <location>
        <begin position="343"/>
        <end position="384"/>
    </location>
</feature>
<reference evidence="6 7" key="1">
    <citation type="journal article" date="2019" name="Commun. Biol.">
        <title>The bagworm genome reveals a unique fibroin gene that provides high tensile strength.</title>
        <authorList>
            <person name="Kono N."/>
            <person name="Nakamura H."/>
            <person name="Ohtoshi R."/>
            <person name="Tomita M."/>
            <person name="Numata K."/>
            <person name="Arakawa K."/>
        </authorList>
    </citation>
    <scope>NUCLEOTIDE SEQUENCE [LARGE SCALE GENOMIC DNA]</scope>
</reference>
<protein>
    <submittedName>
        <fullName evidence="6">Vegetative incompatibility protein HET-E-1</fullName>
    </submittedName>
</protein>
<dbReference type="InterPro" id="IPR011047">
    <property type="entry name" value="Quinoprotein_ADH-like_sf"/>
</dbReference>
<dbReference type="OrthoDB" id="9990676at2759"/>
<feature type="repeat" description="WD" evidence="4">
    <location>
        <begin position="212"/>
        <end position="253"/>
    </location>
</feature>
<dbReference type="AlphaFoldDB" id="A0A4C1X7P1"/>
<sequence length="655" mass="70932">MFNVICLRRASARGARVLRLDSARPNPIHAVNLGQPAVEFITSTTASCRQNVKCFCVGHDSSRAAVGCADQRIYLYSLHTAQLLRTLAAAHDLAALAVADKDHFLLAAACPNISAFNERSSHAAAAGAGGNRVTIYSFHTEDHLTNFRPTKQLKRRQTKSTTNVTLLQAEQSELIPISCLEVSRDGQLAASGCARGLVRVWQLSTHKLQATLSGHMGHVTCVTFSPNNLLVLSGSEDRTVVVWQLTDNSPSLTYKMANSVQGHTAALQSLLTMADGRRAMSGDRARAVHVWLADSGIVLHAATGPAANIAVTLNMKFAVLSDGENSVRIWSLSGGESAEDKRSVSHAERVTCVALTADSQHLVTGSMDMSLKVWQLDGGKLSQVLVGHSGIVTCVAVSITNKTQVVSGSWDCNLIVWDINTGSDIHLLSGHLGKVTCVKVTGDGTIAVSGAEDKTLIIWETKRGLALTSLALHVPLLGFQITSDSARIVVHLLDRGCLPIICLHNTPATYVKIPAYAAPTKDVDELRPLAPKRPMRRLLKKEVSLDTYTWQRKYGHLTSAAMMAQVDERLKRRFSVSASMEEISKIQEAKNKDLGSQVHALHFLRAAGARPEGGVAVRQHLLKVFLFSFAYLAASAYTASMNAFYCISNNFQRYI</sequence>
<dbReference type="Proteomes" id="UP000299102">
    <property type="component" value="Unassembled WGS sequence"/>
</dbReference>
<evidence type="ECO:0000256" key="2">
    <source>
        <dbReference type="ARBA" id="ARBA00022737"/>
    </source>
</evidence>
<dbReference type="SUPFAM" id="SSF50998">
    <property type="entry name" value="Quinoprotein alcohol dehydrogenase-like"/>
    <property type="match status" value="1"/>
</dbReference>
<keyword evidence="7" id="KW-1185">Reference proteome</keyword>
<dbReference type="PROSITE" id="PS50294">
    <property type="entry name" value="WD_REPEATS_REGION"/>
    <property type="match status" value="4"/>
</dbReference>
<organism evidence="6 7">
    <name type="scientific">Eumeta variegata</name>
    <name type="common">Bagworm moth</name>
    <name type="synonym">Eumeta japonica</name>
    <dbReference type="NCBI Taxonomy" id="151549"/>
    <lineage>
        <taxon>Eukaryota</taxon>
        <taxon>Metazoa</taxon>
        <taxon>Ecdysozoa</taxon>
        <taxon>Arthropoda</taxon>
        <taxon>Hexapoda</taxon>
        <taxon>Insecta</taxon>
        <taxon>Pterygota</taxon>
        <taxon>Neoptera</taxon>
        <taxon>Endopterygota</taxon>
        <taxon>Lepidoptera</taxon>
        <taxon>Glossata</taxon>
        <taxon>Ditrysia</taxon>
        <taxon>Tineoidea</taxon>
        <taxon>Psychidae</taxon>
        <taxon>Oiketicinae</taxon>
        <taxon>Eumeta</taxon>
    </lineage>
</organism>
<dbReference type="CDD" id="cd00200">
    <property type="entry name" value="WD40"/>
    <property type="match status" value="1"/>
</dbReference>
<comment type="similarity">
    <text evidence="3">Belongs to the WD repeat POC1 family.</text>
</comment>
<dbReference type="Gene3D" id="2.130.10.10">
    <property type="entry name" value="YVTN repeat-like/Quinoprotein amine dehydrogenase"/>
    <property type="match status" value="3"/>
</dbReference>
<dbReference type="InterPro" id="IPR020472">
    <property type="entry name" value="WD40_PAC1"/>
</dbReference>
<proteinExistence type="inferred from homology"/>
<dbReference type="InterPro" id="IPR019775">
    <property type="entry name" value="WD40_repeat_CS"/>
</dbReference>
<dbReference type="PRINTS" id="PR00320">
    <property type="entry name" value="GPROTEINBRPT"/>
</dbReference>
<dbReference type="InterPro" id="IPR015943">
    <property type="entry name" value="WD40/YVTN_repeat-like_dom_sf"/>
</dbReference>
<evidence type="ECO:0000313" key="7">
    <source>
        <dbReference type="Proteomes" id="UP000299102"/>
    </source>
</evidence>
<dbReference type="PROSITE" id="PS00678">
    <property type="entry name" value="WD_REPEATS_1"/>
    <property type="match status" value="2"/>
</dbReference>
<comment type="caution">
    <text evidence="6">The sequence shown here is derived from an EMBL/GenBank/DDBJ whole genome shotgun (WGS) entry which is preliminary data.</text>
</comment>
<feature type="repeat" description="WD" evidence="4">
    <location>
        <begin position="428"/>
        <end position="469"/>
    </location>
</feature>
<accession>A0A4C1X7P1</accession>
<keyword evidence="1 4" id="KW-0853">WD repeat</keyword>
<feature type="repeat" description="WD" evidence="4">
    <location>
        <begin position="385"/>
        <end position="427"/>
    </location>
</feature>
<dbReference type="InterPro" id="IPR001680">
    <property type="entry name" value="WD40_rpt"/>
</dbReference>
<keyword evidence="5" id="KW-0812">Transmembrane</keyword>
<feature type="transmembrane region" description="Helical" evidence="5">
    <location>
        <begin position="624"/>
        <end position="647"/>
    </location>
</feature>
<evidence type="ECO:0000256" key="3">
    <source>
        <dbReference type="ARBA" id="ARBA00037984"/>
    </source>
</evidence>
<dbReference type="InterPro" id="IPR050505">
    <property type="entry name" value="WDR55/POC1"/>
</dbReference>
<dbReference type="PANTHER" id="PTHR44019">
    <property type="entry name" value="WD REPEAT-CONTAINING PROTEIN 55"/>
    <property type="match status" value="1"/>
</dbReference>
<dbReference type="PANTHER" id="PTHR44019:SF8">
    <property type="entry name" value="POC1 CENTRIOLAR PROTEIN HOMOLOG"/>
    <property type="match status" value="1"/>
</dbReference>
<dbReference type="PROSITE" id="PS50082">
    <property type="entry name" value="WD_REPEATS_2"/>
    <property type="match status" value="4"/>
</dbReference>
<evidence type="ECO:0000256" key="1">
    <source>
        <dbReference type="ARBA" id="ARBA00022574"/>
    </source>
</evidence>
<evidence type="ECO:0000256" key="5">
    <source>
        <dbReference type="SAM" id="Phobius"/>
    </source>
</evidence>
<keyword evidence="5" id="KW-1133">Transmembrane helix</keyword>
<evidence type="ECO:0000256" key="4">
    <source>
        <dbReference type="PROSITE-ProRule" id="PRU00221"/>
    </source>
</evidence>
<dbReference type="STRING" id="151549.A0A4C1X7P1"/>
<gene>
    <name evidence="6" type="primary">HET-E1</name>
    <name evidence="6" type="ORF">EVAR_30085_1</name>
</gene>